<dbReference type="KEGG" id="xfn:XfasM23_2242"/>
<dbReference type="RefSeq" id="WP_004086728.1">
    <property type="nucleotide sequence ID" value="NC_010579.1"/>
</dbReference>
<dbReference type="InterPro" id="IPR041311">
    <property type="entry name" value="LPD29"/>
</dbReference>
<accession>B2IAT6</accession>
<protein>
    <recommendedName>
        <fullName evidence="1">Large polyvalent protein associated domain-containing protein</fullName>
    </recommendedName>
</protein>
<geneLocation type="plasmid" evidence="2 3">
    <name>pXFAS01</name>
</geneLocation>
<name>B2IAT6_XYLF2</name>
<dbReference type="AlphaFoldDB" id="B2IAT6"/>
<dbReference type="EMBL" id="CP001012">
    <property type="protein sequence ID" value="ACB93635.1"/>
    <property type="molecule type" value="Genomic_DNA"/>
</dbReference>
<dbReference type="Proteomes" id="UP000001698">
    <property type="component" value="Plasmid pXFAS01"/>
</dbReference>
<gene>
    <name evidence="2" type="ordered locus">XfasM23_2242</name>
</gene>
<dbReference type="Pfam" id="PF18847">
    <property type="entry name" value="LPD29"/>
    <property type="match status" value="1"/>
</dbReference>
<evidence type="ECO:0000259" key="1">
    <source>
        <dbReference type="Pfam" id="PF18847"/>
    </source>
</evidence>
<proteinExistence type="predicted"/>
<feature type="domain" description="Large polyvalent protein associated" evidence="1">
    <location>
        <begin position="7"/>
        <end position="99"/>
    </location>
</feature>
<keyword evidence="2" id="KW-0614">Plasmid</keyword>
<organism evidence="2 3">
    <name type="scientific">Xylella fastidiosa (strain M23)</name>
    <dbReference type="NCBI Taxonomy" id="405441"/>
    <lineage>
        <taxon>Bacteria</taxon>
        <taxon>Pseudomonadati</taxon>
        <taxon>Pseudomonadota</taxon>
        <taxon>Gammaproteobacteria</taxon>
        <taxon>Lysobacterales</taxon>
        <taxon>Lysobacteraceae</taxon>
        <taxon>Xylella</taxon>
    </lineage>
</organism>
<dbReference type="HOGENOM" id="CLU_119576_0_0_6"/>
<reference evidence="2 3" key="1">
    <citation type="journal article" date="2010" name="J. Bacteriol.">
        <title>Whole genome sequences of two Xylella fastidiosa strains (M12 and M23) causing almond leaf scorch disease in California.</title>
        <authorList>
            <person name="Chen J."/>
            <person name="Xie G."/>
            <person name="Han S."/>
            <person name="Chertkov O."/>
            <person name="Sims D."/>
            <person name="Civerolo E.L."/>
        </authorList>
    </citation>
    <scope>NUCLEOTIDE SEQUENCE [LARGE SCALE GENOMIC DNA]</scope>
    <source>
        <strain evidence="3">M23</strain>
        <plasmid evidence="2 3">pXFAS01</plasmid>
    </source>
</reference>
<evidence type="ECO:0000313" key="2">
    <source>
        <dbReference type="EMBL" id="ACB93635.1"/>
    </source>
</evidence>
<sequence length="197" mass="22096">MATKYLTCAETAKLVRKALKESFPDIKFSVKSDTYREGGAIHVNWTDGPNLKQVEAVGKRFESSYIDSTFDYKGSIYHIMQGQIVHFGSNFVLHHRDYSDAAIQKGINAIYRRFESNFKSIGADKPTVYDYNYGLLYNTRLDGIRDSVQYLIGAFLTKHSDRINVNKSITAASVIVTHDDGYSRTNGCGISAVPTDL</sequence>
<evidence type="ECO:0000313" key="3">
    <source>
        <dbReference type="Proteomes" id="UP000001698"/>
    </source>
</evidence>